<reference evidence="3 4" key="1">
    <citation type="submission" date="2020-02" db="EMBL/GenBank/DDBJ databases">
        <title>Draft genome sequence of Haematococcus lacustris strain NIES-144.</title>
        <authorList>
            <person name="Morimoto D."/>
            <person name="Nakagawa S."/>
            <person name="Yoshida T."/>
            <person name="Sawayama S."/>
        </authorList>
    </citation>
    <scope>NUCLEOTIDE SEQUENCE [LARGE SCALE GENOMIC DNA]</scope>
    <source>
        <strain evidence="3 4">NIES-144</strain>
    </source>
</reference>
<evidence type="ECO:0000256" key="1">
    <source>
        <dbReference type="SAM" id="MobiDB-lite"/>
    </source>
</evidence>
<dbReference type="CDD" id="cd02440">
    <property type="entry name" value="AdoMet_MTases"/>
    <property type="match status" value="1"/>
</dbReference>
<dbReference type="GO" id="GO:0008757">
    <property type="term" value="F:S-adenosylmethionine-dependent methyltransferase activity"/>
    <property type="evidence" value="ECO:0007669"/>
    <property type="project" value="InterPro"/>
</dbReference>
<name>A0A699ZHA9_HAELA</name>
<comment type="caution">
    <text evidence="3">The sequence shown here is derived from an EMBL/GenBank/DDBJ whole genome shotgun (WGS) entry which is preliminary data.</text>
</comment>
<feature type="region of interest" description="Disordered" evidence="1">
    <location>
        <begin position="66"/>
        <end position="92"/>
    </location>
</feature>
<dbReference type="PANTHER" id="PTHR45036">
    <property type="entry name" value="METHYLTRANSFERASE LIKE 7B"/>
    <property type="match status" value="1"/>
</dbReference>
<accession>A0A699ZHA9</accession>
<dbReference type="AlphaFoldDB" id="A0A699ZHA9"/>
<sequence>MASVMQQYEVAIEPVKTTLFTSLVDKVVAQQEGQGPGPIRILEVGVGAAPNLRYLLAASEGRQQQQAASLDVDEPRSASMPSSSLAQASPALMQAASPSAHSPLQWELTADAVGFPQQQLRLEVASAEQLPFADASFDAAVMTLVLCSVASPAGTVAEVQRVLKPGGSLLTIEHVAASWDVEPWVRVQQTLLSPLQQAVADGCHLTRETGQLLRQGGWGGLELEEGKVPGLGALLENHVWGIATKA</sequence>
<dbReference type="InterPro" id="IPR029063">
    <property type="entry name" value="SAM-dependent_MTases_sf"/>
</dbReference>
<proteinExistence type="predicted"/>
<keyword evidence="4" id="KW-1185">Reference proteome</keyword>
<dbReference type="Pfam" id="PF08241">
    <property type="entry name" value="Methyltransf_11"/>
    <property type="match status" value="1"/>
</dbReference>
<evidence type="ECO:0000259" key="2">
    <source>
        <dbReference type="Pfam" id="PF08241"/>
    </source>
</evidence>
<dbReference type="Proteomes" id="UP000485058">
    <property type="component" value="Unassembled WGS sequence"/>
</dbReference>
<protein>
    <submittedName>
        <fullName evidence="3">Methyltransf_11 domain-containing protein</fullName>
    </submittedName>
</protein>
<dbReference type="InterPro" id="IPR013216">
    <property type="entry name" value="Methyltransf_11"/>
</dbReference>
<gene>
    <name evidence="3" type="ORF">HaLaN_11161</name>
</gene>
<evidence type="ECO:0000313" key="3">
    <source>
        <dbReference type="EMBL" id="GFH15012.1"/>
    </source>
</evidence>
<feature type="compositionally biased region" description="Low complexity" evidence="1">
    <location>
        <begin position="77"/>
        <end position="92"/>
    </location>
</feature>
<dbReference type="EMBL" id="BLLF01000794">
    <property type="protein sequence ID" value="GFH15012.1"/>
    <property type="molecule type" value="Genomic_DNA"/>
</dbReference>
<dbReference type="Gene3D" id="3.40.50.150">
    <property type="entry name" value="Vaccinia Virus protein VP39"/>
    <property type="match status" value="1"/>
</dbReference>
<dbReference type="PANTHER" id="PTHR45036:SF1">
    <property type="entry name" value="METHYLTRANSFERASE LIKE 7A"/>
    <property type="match status" value="1"/>
</dbReference>
<dbReference type="SUPFAM" id="SSF53335">
    <property type="entry name" value="S-adenosyl-L-methionine-dependent methyltransferases"/>
    <property type="match status" value="1"/>
</dbReference>
<organism evidence="3 4">
    <name type="scientific">Haematococcus lacustris</name>
    <name type="common">Green alga</name>
    <name type="synonym">Haematococcus pluvialis</name>
    <dbReference type="NCBI Taxonomy" id="44745"/>
    <lineage>
        <taxon>Eukaryota</taxon>
        <taxon>Viridiplantae</taxon>
        <taxon>Chlorophyta</taxon>
        <taxon>core chlorophytes</taxon>
        <taxon>Chlorophyceae</taxon>
        <taxon>CS clade</taxon>
        <taxon>Chlamydomonadales</taxon>
        <taxon>Haematococcaceae</taxon>
        <taxon>Haematococcus</taxon>
    </lineage>
</organism>
<dbReference type="InterPro" id="IPR052356">
    <property type="entry name" value="Thiol_S-MT"/>
</dbReference>
<feature type="domain" description="Methyltransferase type 11" evidence="2">
    <location>
        <begin position="118"/>
        <end position="170"/>
    </location>
</feature>
<evidence type="ECO:0000313" key="4">
    <source>
        <dbReference type="Proteomes" id="UP000485058"/>
    </source>
</evidence>